<dbReference type="AlphaFoldDB" id="A0A7S2GKQ8"/>
<accession>A0A7S2GKQ8</accession>
<evidence type="ECO:0000313" key="1">
    <source>
        <dbReference type="EMBL" id="CAD9459536.1"/>
    </source>
</evidence>
<name>A0A7S2GKQ8_9DINO</name>
<reference evidence="1" key="1">
    <citation type="submission" date="2021-01" db="EMBL/GenBank/DDBJ databases">
        <authorList>
            <person name="Corre E."/>
            <person name="Pelletier E."/>
            <person name="Niang G."/>
            <person name="Scheremetjew M."/>
            <person name="Finn R."/>
            <person name="Kale V."/>
            <person name="Holt S."/>
            <person name="Cochrane G."/>
            <person name="Meng A."/>
            <person name="Brown T."/>
            <person name="Cohen L."/>
        </authorList>
    </citation>
    <scope>NUCLEOTIDE SEQUENCE</scope>
    <source>
        <strain evidence="1">CCMP2222</strain>
    </source>
</reference>
<dbReference type="EMBL" id="HBGQ01056784">
    <property type="protein sequence ID" value="CAD9459536.1"/>
    <property type="molecule type" value="Transcribed_RNA"/>
</dbReference>
<proteinExistence type="predicted"/>
<protein>
    <submittedName>
        <fullName evidence="1">Uncharacterized protein</fullName>
    </submittedName>
</protein>
<sequence length="123" mass="13365">MAQVCCHGTLAKGGSGKRGTVEGKARKARRPRYAMVFSAGNPDFNKPVTLQLGADPTAASSQKSVLEMDSFLKKYFGEPPTAPHGPKFKPDPKAFYEHTLVVKFPDLKSKKKVKSKVRSAGKD</sequence>
<organism evidence="1">
    <name type="scientific">Alexandrium andersonii</name>
    <dbReference type="NCBI Taxonomy" id="327968"/>
    <lineage>
        <taxon>Eukaryota</taxon>
        <taxon>Sar</taxon>
        <taxon>Alveolata</taxon>
        <taxon>Dinophyceae</taxon>
        <taxon>Gonyaulacales</taxon>
        <taxon>Pyrocystaceae</taxon>
        <taxon>Alexandrium</taxon>
    </lineage>
</organism>
<gene>
    <name evidence="1" type="ORF">AAND1436_LOCUS27482</name>
</gene>